<keyword evidence="6" id="KW-0418">Kinase</keyword>
<feature type="active site" description="Tele-phosphohistidine intermediate" evidence="3">
    <location>
        <position position="9"/>
    </location>
</feature>
<dbReference type="EMBL" id="NESP01000001">
    <property type="protein sequence ID" value="PUE58712.1"/>
    <property type="molecule type" value="Genomic_DNA"/>
</dbReference>
<accession>A0A315ES46</accession>
<dbReference type="PANTHER" id="PTHR48100:SF1">
    <property type="entry name" value="HISTIDINE PHOSPHATASE FAMILY PROTEIN-RELATED"/>
    <property type="match status" value="1"/>
</dbReference>
<dbReference type="InterPro" id="IPR013078">
    <property type="entry name" value="His_Pase_superF_clade-1"/>
</dbReference>
<proteinExistence type="predicted"/>
<dbReference type="SMART" id="SM00855">
    <property type="entry name" value="PGAM"/>
    <property type="match status" value="1"/>
</dbReference>
<keyword evidence="2" id="KW-0413">Isomerase</keyword>
<dbReference type="InterPro" id="IPR001345">
    <property type="entry name" value="PG/BPGM_mutase_AS"/>
</dbReference>
<dbReference type="GO" id="GO:0005737">
    <property type="term" value="C:cytoplasm"/>
    <property type="evidence" value="ECO:0007669"/>
    <property type="project" value="TreeGrafter"/>
</dbReference>
<keyword evidence="1" id="KW-0324">Glycolysis</keyword>
<dbReference type="GO" id="GO:0016301">
    <property type="term" value="F:kinase activity"/>
    <property type="evidence" value="ECO:0007669"/>
    <property type="project" value="UniProtKB-KW"/>
</dbReference>
<keyword evidence="7" id="KW-1185">Reference proteome</keyword>
<dbReference type="GO" id="GO:0016791">
    <property type="term" value="F:phosphatase activity"/>
    <property type="evidence" value="ECO:0007669"/>
    <property type="project" value="TreeGrafter"/>
</dbReference>
<dbReference type="Pfam" id="PF00300">
    <property type="entry name" value="His_Phos_1"/>
    <property type="match status" value="1"/>
</dbReference>
<dbReference type="Gene3D" id="3.40.50.1240">
    <property type="entry name" value="Phosphoglycerate mutase-like"/>
    <property type="match status" value="1"/>
</dbReference>
<evidence type="ECO:0000313" key="6">
    <source>
        <dbReference type="EMBL" id="PUE58712.1"/>
    </source>
</evidence>
<evidence type="ECO:0000256" key="1">
    <source>
        <dbReference type="ARBA" id="ARBA00023152"/>
    </source>
</evidence>
<dbReference type="Proteomes" id="UP000251341">
    <property type="component" value="Unassembled WGS sequence"/>
</dbReference>
<dbReference type="CDD" id="cd07067">
    <property type="entry name" value="HP_PGM_like"/>
    <property type="match status" value="1"/>
</dbReference>
<dbReference type="AlphaFoldDB" id="A0A315ES46"/>
<dbReference type="PANTHER" id="PTHR48100">
    <property type="entry name" value="BROAD-SPECIFICITY PHOSPHATASE YOR283W-RELATED"/>
    <property type="match status" value="1"/>
</dbReference>
<dbReference type="RefSeq" id="WP_108401706.1">
    <property type="nucleotide sequence ID" value="NZ_NESP01000001.1"/>
</dbReference>
<comment type="caution">
    <text evidence="6">The sequence shown here is derived from an EMBL/GenBank/DDBJ whole genome shotgun (WGS) entry which is preliminary data.</text>
</comment>
<evidence type="ECO:0000256" key="4">
    <source>
        <dbReference type="PIRSR" id="PIRSR613078-2"/>
    </source>
</evidence>
<feature type="active site" description="Proton donor/acceptor" evidence="3">
    <location>
        <position position="91"/>
    </location>
</feature>
<dbReference type="InterPro" id="IPR029033">
    <property type="entry name" value="His_PPase_superfam"/>
</dbReference>
<feature type="region of interest" description="Disordered" evidence="5">
    <location>
        <begin position="224"/>
        <end position="244"/>
    </location>
</feature>
<dbReference type="SUPFAM" id="SSF53254">
    <property type="entry name" value="Phosphoglycerate mutase-like"/>
    <property type="match status" value="1"/>
</dbReference>
<gene>
    <name evidence="6" type="ORF">B9Z44_03335</name>
</gene>
<dbReference type="InterPro" id="IPR050275">
    <property type="entry name" value="PGM_Phosphatase"/>
</dbReference>
<dbReference type="PROSITE" id="PS00175">
    <property type="entry name" value="PG_MUTASE"/>
    <property type="match status" value="1"/>
</dbReference>
<name>A0A315ES46_9BURK</name>
<protein>
    <submittedName>
        <fullName evidence="6">Phosphoglycerate kinase</fullName>
    </submittedName>
</protein>
<feature type="binding site" evidence="4">
    <location>
        <position position="67"/>
    </location>
    <ligand>
        <name>substrate</name>
    </ligand>
</feature>
<evidence type="ECO:0000313" key="7">
    <source>
        <dbReference type="Proteomes" id="UP000251341"/>
    </source>
</evidence>
<feature type="binding site" evidence="4">
    <location>
        <begin position="91"/>
        <end position="94"/>
    </location>
    <ligand>
        <name>substrate</name>
    </ligand>
</feature>
<evidence type="ECO:0000256" key="2">
    <source>
        <dbReference type="ARBA" id="ARBA00023235"/>
    </source>
</evidence>
<reference evidence="6 7" key="1">
    <citation type="submission" date="2017-04" db="EMBL/GenBank/DDBJ databases">
        <title>Unexpected and diverse lifestyles within the genus Limnohabitans.</title>
        <authorList>
            <person name="Kasalicky V."/>
            <person name="Mehrshad M."/>
            <person name="Andrei S.-A."/>
            <person name="Salcher M."/>
            <person name="Kratochvilova H."/>
            <person name="Simek K."/>
            <person name="Ghai R."/>
        </authorList>
    </citation>
    <scope>NUCLEOTIDE SEQUENCE [LARGE SCALE GENOMIC DNA]</scope>
    <source>
        <strain evidence="6 7">MWH-C5</strain>
    </source>
</reference>
<evidence type="ECO:0000256" key="3">
    <source>
        <dbReference type="PIRSR" id="PIRSR613078-1"/>
    </source>
</evidence>
<feature type="binding site" evidence="4">
    <location>
        <begin position="8"/>
        <end position="15"/>
    </location>
    <ligand>
        <name>substrate</name>
    </ligand>
</feature>
<sequence length="244" mass="27282">MTDFLLIRHGETAWNRELRFQGQLDVPLNDMGFEQAQRLKTRMVQALGEWQAQGRVPTRLISSDLLRAQQTAQPVAEVLGYSCILNAGLREQCYGMFEGMRSPDIQAQYPEAWQRWLAFDADDAVEGAETARAFHERVIAALQELATQYAGEHVVVVTHGGVLDMVWRHAQALSLSGPRVCDIPNAGLNQVAWRDGALQIQVWADAAHLADLPEQPVYSQKRLLKARGQPHHQTDEQTHANGVA</sequence>
<keyword evidence="6" id="KW-0808">Transferase</keyword>
<evidence type="ECO:0000256" key="5">
    <source>
        <dbReference type="SAM" id="MobiDB-lite"/>
    </source>
</evidence>
<organism evidence="6 7">
    <name type="scientific">Limnohabitans curvus</name>
    <dbReference type="NCBI Taxonomy" id="323423"/>
    <lineage>
        <taxon>Bacteria</taxon>
        <taxon>Pseudomonadati</taxon>
        <taxon>Pseudomonadota</taxon>
        <taxon>Betaproteobacteria</taxon>
        <taxon>Burkholderiales</taxon>
        <taxon>Comamonadaceae</taxon>
        <taxon>Limnohabitans</taxon>
    </lineage>
</organism>